<evidence type="ECO:0000256" key="10">
    <source>
        <dbReference type="RuleBase" id="RU362004"/>
    </source>
</evidence>
<name>A0A7S0NAG1_9CRYP</name>
<feature type="region of interest" description="Disordered" evidence="12">
    <location>
        <begin position="449"/>
        <end position="543"/>
    </location>
</feature>
<keyword evidence="7 9" id="KW-0694">RNA-binding</keyword>
<dbReference type="PROSITE" id="PS51309">
    <property type="entry name" value="PABC"/>
    <property type="match status" value="1"/>
</dbReference>
<dbReference type="CDD" id="cd12378">
    <property type="entry name" value="RRM1_I_PABPs"/>
    <property type="match status" value="1"/>
</dbReference>
<feature type="domain" description="RRM" evidence="13">
    <location>
        <begin position="306"/>
        <end position="385"/>
    </location>
</feature>
<dbReference type="SMART" id="SM00360">
    <property type="entry name" value="RRM"/>
    <property type="match status" value="4"/>
</dbReference>
<comment type="subcellular location">
    <subcellularLocation>
        <location evidence="2 10">Cytoplasm</location>
    </subcellularLocation>
    <subcellularLocation>
        <location evidence="1">Nucleus</location>
    </subcellularLocation>
</comment>
<dbReference type="GO" id="GO:0005634">
    <property type="term" value="C:nucleus"/>
    <property type="evidence" value="ECO:0007669"/>
    <property type="project" value="UniProtKB-SubCell"/>
</dbReference>
<evidence type="ECO:0000256" key="3">
    <source>
        <dbReference type="ARBA" id="ARBA00008557"/>
    </source>
</evidence>
<dbReference type="GO" id="GO:0005737">
    <property type="term" value="C:cytoplasm"/>
    <property type="evidence" value="ECO:0007669"/>
    <property type="project" value="UniProtKB-SubCell"/>
</dbReference>
<evidence type="ECO:0000256" key="7">
    <source>
        <dbReference type="ARBA" id="ARBA00022884"/>
    </source>
</evidence>
<dbReference type="Pfam" id="PF00076">
    <property type="entry name" value="RRM_1"/>
    <property type="match status" value="4"/>
</dbReference>
<comment type="similarity">
    <text evidence="3 10">Belongs to the polyadenylate-binding protein type-1 family.</text>
</comment>
<feature type="compositionally biased region" description="Low complexity" evidence="12">
    <location>
        <begin position="449"/>
        <end position="489"/>
    </location>
</feature>
<evidence type="ECO:0000313" key="15">
    <source>
        <dbReference type="EMBL" id="CAD8661684.1"/>
    </source>
</evidence>
<dbReference type="Pfam" id="PF00658">
    <property type="entry name" value="MLLE"/>
    <property type="match status" value="1"/>
</dbReference>
<dbReference type="SUPFAM" id="SSF54928">
    <property type="entry name" value="RNA-binding domain, RBD"/>
    <property type="match status" value="3"/>
</dbReference>
<proteinExistence type="inferred from homology"/>
<evidence type="ECO:0000259" key="14">
    <source>
        <dbReference type="PROSITE" id="PS51309"/>
    </source>
</evidence>
<dbReference type="FunFam" id="3.30.70.330:FF:000651">
    <property type="entry name" value="Poly(A) binding protein cytoplasmic 1 like"/>
    <property type="match status" value="1"/>
</dbReference>
<accession>A0A7S0NAG1</accession>
<keyword evidence="4 10" id="KW-0963">Cytoplasm</keyword>
<dbReference type="InterPro" id="IPR045305">
    <property type="entry name" value="RRM2_I_PABPs"/>
</dbReference>
<dbReference type="InterPro" id="IPR000504">
    <property type="entry name" value="RRM_dom"/>
</dbReference>
<dbReference type="CDD" id="cd12381">
    <property type="entry name" value="RRM4_I_PABPs"/>
    <property type="match status" value="1"/>
</dbReference>
<dbReference type="InterPro" id="IPR034364">
    <property type="entry name" value="PABP_RRM1"/>
</dbReference>
<evidence type="ECO:0000256" key="11">
    <source>
        <dbReference type="SAM" id="Coils"/>
    </source>
</evidence>
<keyword evidence="5" id="KW-0677">Repeat</keyword>
<dbReference type="InterPro" id="IPR012677">
    <property type="entry name" value="Nucleotide-bd_a/b_plait_sf"/>
</dbReference>
<sequence>MATAVAPAPAAAGAAPAPLASASLYVGDLDPGITEPQLFEVFSVVGPVASIRVCRDAMTRRSLGYAYVNFHNVVDAERALDTLNYTAVKGKACRIMWKHRDPSMRKSGQGNIFIKNLDKSVDTRTLHDTFSQFGNILSCKVSMDDQANSRGFGFVQFETAEEANEAIAKVNGMLLEDKRLYVGPFLARNERDSVTGERKYTNVYVKNVPDDVTDEKFKEAFAKFGEVTSAVVMRKPDGTSKGFGFVNYKEADQAKAGVDALNGTKAFGGEKDLYAGRAEKESERKDKLRKKYDSIRMDRLKNNQLVNLYIKNLDDAIDDDKLRTSFEQFGTITSAKVMRDKDRPEISKGFGFVCFSAPEEATRAVTAMNGQMLGTKPIYVALHQPIEIRRQMQAAQSARQQPMLPRFQVQVGAPGMPMGGAMPMGFAGGRPGPGQVFMFPPQMGGAQMGQPFRQQPYRQQQGQFAMMPPQQQQQRRGQQGQYQGVPQAGRGIPAGQVVGAPGAQRPGQPGAAPARQGKAQAGVQMTGQARNMPQQAGAAAAPAPAQQAVPAAAAIPPSSMSKDQLMQMLVNAPQAQAKQILGERLYALIQPEQGPLAGKITGMLLEGLDNSELVALIDDHNALRNKIREALAALEAHAQAQQRAT</sequence>
<evidence type="ECO:0000256" key="1">
    <source>
        <dbReference type="ARBA" id="ARBA00004123"/>
    </source>
</evidence>
<evidence type="ECO:0000256" key="9">
    <source>
        <dbReference type="PROSITE-ProRule" id="PRU00176"/>
    </source>
</evidence>
<dbReference type="AlphaFoldDB" id="A0A7S0NAG1"/>
<dbReference type="InterPro" id="IPR036053">
    <property type="entry name" value="PABP-dom"/>
</dbReference>
<gene>
    <name evidence="15" type="ORF">CCUR1050_LOCUS32392</name>
</gene>
<feature type="domain" description="RRM" evidence="13">
    <location>
        <begin position="22"/>
        <end position="100"/>
    </location>
</feature>
<evidence type="ECO:0000256" key="12">
    <source>
        <dbReference type="SAM" id="MobiDB-lite"/>
    </source>
</evidence>
<dbReference type="FunFam" id="3.30.70.330:FF:000648">
    <property type="entry name" value="Polyadenylate-binding protein"/>
    <property type="match status" value="1"/>
</dbReference>
<keyword evidence="8" id="KW-0539">Nucleus</keyword>
<feature type="coiled-coil region" evidence="11">
    <location>
        <begin position="617"/>
        <end position="644"/>
    </location>
</feature>
<dbReference type="FunFam" id="3.30.70.330:FF:000003">
    <property type="entry name" value="Polyadenylate-binding protein"/>
    <property type="match status" value="1"/>
</dbReference>
<feature type="domain" description="RRM" evidence="13">
    <location>
        <begin position="110"/>
        <end position="182"/>
    </location>
</feature>
<protein>
    <recommendedName>
        <fullName evidence="10">Polyadenylate-binding protein</fullName>
        <shortName evidence="10">PABP</shortName>
    </recommendedName>
</protein>
<feature type="domain" description="RRM" evidence="13">
    <location>
        <begin position="201"/>
        <end position="280"/>
    </location>
</feature>
<dbReference type="GO" id="GO:0006417">
    <property type="term" value="P:regulation of translation"/>
    <property type="evidence" value="ECO:0007669"/>
    <property type="project" value="UniProtKB-KW"/>
</dbReference>
<dbReference type="PROSITE" id="PS50102">
    <property type="entry name" value="RRM"/>
    <property type="match status" value="4"/>
</dbReference>
<feature type="compositionally biased region" description="Low complexity" evidence="12">
    <location>
        <begin position="533"/>
        <end position="543"/>
    </location>
</feature>
<dbReference type="Gene3D" id="1.10.1900.10">
    <property type="entry name" value="c-terminal domain of poly(a) binding protein"/>
    <property type="match status" value="1"/>
</dbReference>
<evidence type="ECO:0000259" key="13">
    <source>
        <dbReference type="PROSITE" id="PS50102"/>
    </source>
</evidence>
<dbReference type="CDD" id="cd12379">
    <property type="entry name" value="RRM2_I_PABPs"/>
    <property type="match status" value="1"/>
</dbReference>
<dbReference type="InterPro" id="IPR003954">
    <property type="entry name" value="RRM_euk-type"/>
</dbReference>
<dbReference type="Gene3D" id="3.30.70.330">
    <property type="match status" value="4"/>
</dbReference>
<dbReference type="NCBIfam" id="TIGR01628">
    <property type="entry name" value="PABP-1234"/>
    <property type="match status" value="1"/>
</dbReference>
<keyword evidence="11" id="KW-0175">Coiled coil</keyword>
<organism evidence="15">
    <name type="scientific">Cryptomonas curvata</name>
    <dbReference type="NCBI Taxonomy" id="233186"/>
    <lineage>
        <taxon>Eukaryota</taxon>
        <taxon>Cryptophyceae</taxon>
        <taxon>Cryptomonadales</taxon>
        <taxon>Cryptomonadaceae</taxon>
        <taxon>Cryptomonas</taxon>
    </lineage>
</organism>
<keyword evidence="6" id="KW-0810">Translation regulation</keyword>
<dbReference type="InterPro" id="IPR035979">
    <property type="entry name" value="RBD_domain_sf"/>
</dbReference>
<reference evidence="15" key="1">
    <citation type="submission" date="2021-01" db="EMBL/GenBank/DDBJ databases">
        <authorList>
            <person name="Corre E."/>
            <person name="Pelletier E."/>
            <person name="Niang G."/>
            <person name="Scheremetjew M."/>
            <person name="Finn R."/>
            <person name="Kale V."/>
            <person name="Holt S."/>
            <person name="Cochrane G."/>
            <person name="Meng A."/>
            <person name="Brown T."/>
            <person name="Cohen L."/>
        </authorList>
    </citation>
    <scope>NUCLEOTIDE SEQUENCE</scope>
    <source>
        <strain evidence="15">CCAP979/52</strain>
    </source>
</reference>
<feature type="domain" description="PABC" evidence="14">
    <location>
        <begin position="561"/>
        <end position="639"/>
    </location>
</feature>
<comment type="function">
    <text evidence="10">Binds the poly(A) tail of mRNA.</text>
</comment>
<evidence type="ECO:0000256" key="5">
    <source>
        <dbReference type="ARBA" id="ARBA00022737"/>
    </source>
</evidence>
<dbReference type="SMART" id="SM00361">
    <property type="entry name" value="RRM_1"/>
    <property type="match status" value="4"/>
</dbReference>
<dbReference type="SMART" id="SM00517">
    <property type="entry name" value="PolyA"/>
    <property type="match status" value="1"/>
</dbReference>
<evidence type="ECO:0000256" key="2">
    <source>
        <dbReference type="ARBA" id="ARBA00004496"/>
    </source>
</evidence>
<dbReference type="SUPFAM" id="SSF63570">
    <property type="entry name" value="PABC (PABP) domain"/>
    <property type="match status" value="1"/>
</dbReference>
<dbReference type="InterPro" id="IPR006515">
    <property type="entry name" value="PABP_1234"/>
</dbReference>
<dbReference type="EMBL" id="HBEZ01059056">
    <property type="protein sequence ID" value="CAD8661684.1"/>
    <property type="molecule type" value="Transcribed_RNA"/>
</dbReference>
<evidence type="ECO:0000256" key="6">
    <source>
        <dbReference type="ARBA" id="ARBA00022845"/>
    </source>
</evidence>
<feature type="compositionally biased region" description="Low complexity" evidence="12">
    <location>
        <begin position="499"/>
        <end position="522"/>
    </location>
</feature>
<feature type="compositionally biased region" description="Polar residues" evidence="12">
    <location>
        <begin position="523"/>
        <end position="532"/>
    </location>
</feature>
<dbReference type="PANTHER" id="PTHR24012">
    <property type="entry name" value="RNA BINDING PROTEIN"/>
    <property type="match status" value="1"/>
</dbReference>
<dbReference type="InterPro" id="IPR002004">
    <property type="entry name" value="PABP_HYD_C"/>
</dbReference>
<dbReference type="GO" id="GO:0003723">
    <property type="term" value="F:RNA binding"/>
    <property type="evidence" value="ECO:0007669"/>
    <property type="project" value="UniProtKB-UniRule"/>
</dbReference>
<evidence type="ECO:0000256" key="8">
    <source>
        <dbReference type="ARBA" id="ARBA00023242"/>
    </source>
</evidence>
<evidence type="ECO:0000256" key="4">
    <source>
        <dbReference type="ARBA" id="ARBA00022490"/>
    </source>
</evidence>